<keyword evidence="2" id="KW-1185">Reference proteome</keyword>
<reference evidence="1 2" key="1">
    <citation type="journal article" date="2024" name="G3 (Bethesda)">
        <title>Genome assembly of Hibiscus sabdariffa L. provides insights into metabolisms of medicinal natural products.</title>
        <authorList>
            <person name="Kim T."/>
        </authorList>
    </citation>
    <scope>NUCLEOTIDE SEQUENCE [LARGE SCALE GENOMIC DNA]</scope>
    <source>
        <strain evidence="1">TK-2024</strain>
        <tissue evidence="1">Old leaves</tissue>
    </source>
</reference>
<dbReference type="EMBL" id="JBBPBM010000004">
    <property type="protein sequence ID" value="KAK8587701.1"/>
    <property type="molecule type" value="Genomic_DNA"/>
</dbReference>
<evidence type="ECO:0000313" key="1">
    <source>
        <dbReference type="EMBL" id="KAK8587701.1"/>
    </source>
</evidence>
<dbReference type="Proteomes" id="UP001472677">
    <property type="component" value="Unassembled WGS sequence"/>
</dbReference>
<name>A0ABR2FUR0_9ROSI</name>
<proteinExistence type="predicted"/>
<evidence type="ECO:0000313" key="2">
    <source>
        <dbReference type="Proteomes" id="UP001472677"/>
    </source>
</evidence>
<accession>A0ABR2FUR0</accession>
<sequence>MAGIPRLVKVDSVAVVVPQIEFDHGGELGKSQPATPVRVFQLSKFLSAAVFSAVLAAAPLSQRRMNQ</sequence>
<organism evidence="1 2">
    <name type="scientific">Hibiscus sabdariffa</name>
    <name type="common">roselle</name>
    <dbReference type="NCBI Taxonomy" id="183260"/>
    <lineage>
        <taxon>Eukaryota</taxon>
        <taxon>Viridiplantae</taxon>
        <taxon>Streptophyta</taxon>
        <taxon>Embryophyta</taxon>
        <taxon>Tracheophyta</taxon>
        <taxon>Spermatophyta</taxon>
        <taxon>Magnoliopsida</taxon>
        <taxon>eudicotyledons</taxon>
        <taxon>Gunneridae</taxon>
        <taxon>Pentapetalae</taxon>
        <taxon>rosids</taxon>
        <taxon>malvids</taxon>
        <taxon>Malvales</taxon>
        <taxon>Malvaceae</taxon>
        <taxon>Malvoideae</taxon>
        <taxon>Hibiscus</taxon>
    </lineage>
</organism>
<comment type="caution">
    <text evidence="1">The sequence shown here is derived from an EMBL/GenBank/DDBJ whole genome shotgun (WGS) entry which is preliminary data.</text>
</comment>
<gene>
    <name evidence="1" type="ORF">V6N12_022184</name>
</gene>
<protein>
    <submittedName>
        <fullName evidence="1">Uncharacterized protein</fullName>
    </submittedName>
</protein>